<accession>X1T3D4</accession>
<dbReference type="EMBL" id="BARW01010923">
    <property type="protein sequence ID" value="GAI82115.1"/>
    <property type="molecule type" value="Genomic_DNA"/>
</dbReference>
<feature type="non-terminal residue" evidence="1">
    <location>
        <position position="105"/>
    </location>
</feature>
<comment type="caution">
    <text evidence="1">The sequence shown here is derived from an EMBL/GenBank/DDBJ whole genome shotgun (WGS) entry which is preliminary data.</text>
</comment>
<evidence type="ECO:0000313" key="1">
    <source>
        <dbReference type="EMBL" id="GAI82115.1"/>
    </source>
</evidence>
<protein>
    <submittedName>
        <fullName evidence="1">Uncharacterized protein</fullName>
    </submittedName>
</protein>
<gene>
    <name evidence="1" type="ORF">S12H4_21283</name>
</gene>
<sequence>MIPAYYSDLSGICQIFDGTCQREVVRHGHHIVNDEEIERFKFTLQLHKYVFDQMIEVQAFSIYKLLLCPVNKSIRRGKDGINCYGKVFAENIPLSGNNLNFMAMP</sequence>
<organism evidence="1">
    <name type="scientific">marine sediment metagenome</name>
    <dbReference type="NCBI Taxonomy" id="412755"/>
    <lineage>
        <taxon>unclassified sequences</taxon>
        <taxon>metagenomes</taxon>
        <taxon>ecological metagenomes</taxon>
    </lineage>
</organism>
<name>X1T3D4_9ZZZZ</name>
<dbReference type="AlphaFoldDB" id="X1T3D4"/>
<reference evidence="1" key="1">
    <citation type="journal article" date="2014" name="Front. Microbiol.">
        <title>High frequency of phylogenetically diverse reductive dehalogenase-homologous genes in deep subseafloor sedimentary metagenomes.</title>
        <authorList>
            <person name="Kawai M."/>
            <person name="Futagami T."/>
            <person name="Toyoda A."/>
            <person name="Takaki Y."/>
            <person name="Nishi S."/>
            <person name="Hori S."/>
            <person name="Arai W."/>
            <person name="Tsubouchi T."/>
            <person name="Morono Y."/>
            <person name="Uchiyama I."/>
            <person name="Ito T."/>
            <person name="Fujiyama A."/>
            <person name="Inagaki F."/>
            <person name="Takami H."/>
        </authorList>
    </citation>
    <scope>NUCLEOTIDE SEQUENCE</scope>
    <source>
        <strain evidence="1">Expedition CK06-06</strain>
    </source>
</reference>
<proteinExistence type="predicted"/>